<evidence type="ECO:0000256" key="7">
    <source>
        <dbReference type="ARBA" id="ARBA00022723"/>
    </source>
</evidence>
<dbReference type="InterPro" id="IPR017972">
    <property type="entry name" value="Cyt_P450_CS"/>
</dbReference>
<dbReference type="PRINTS" id="PR00463">
    <property type="entry name" value="EP450I"/>
</dbReference>
<dbReference type="EMBL" id="KM016713">
    <property type="protein sequence ID" value="AID54865.1"/>
    <property type="molecule type" value="mRNA"/>
</dbReference>
<dbReference type="AlphaFoldDB" id="A0A068F0U7"/>
<dbReference type="GO" id="GO:0004497">
    <property type="term" value="F:monooxygenase activity"/>
    <property type="evidence" value="ECO:0007669"/>
    <property type="project" value="UniProtKB-KW"/>
</dbReference>
<sequence>MIFIVLIVLCFVFAIWSWVKPRSAKSPPLYPGCLPLIGHAYKVIGDSKHMWEFEKKVYDYVAKNKQVVEFRFGTHPLFVITDPDDGLIVANHCLEKPFFYGFFEEIYDRGLVTARANWKSHRKLLNPAFNLQVLQSFVGAFCKEAKFLVTSLSSEAGKGPFDIQPYLITNFLGTACRTTFGPNFDEISEALENYAHATDEIFLLFMQRVQNVMLHLTYIYKWTSASKRFGELGDIVKGITSSVITNRKTELKSMKHFDEVEQPDTDDFVPLLDRMLELADKQDAFDDDEMREHLDTIVAAAYDTSATALTFILVLIGSHPEVQERMVQEFQEVLGDQERDVTRHDLPKLVYTEAVIKESLRLYPPVPRIARTSSTDVKLTKYTLPAKCTYLISVYGLHRHPVWGPDKDQFIPDRWLDPARLPKNPFFFAGFSLGKRNCIGRLYGIMALKTTLVYILRKYRVHSDVKKLDTKCDLLMKPASGHHMSIELRA</sequence>
<evidence type="ECO:0000256" key="1">
    <source>
        <dbReference type="ARBA" id="ARBA00001971"/>
    </source>
</evidence>
<comment type="similarity">
    <text evidence="5 15">Belongs to the cytochrome P450 family.</text>
</comment>
<dbReference type="GO" id="GO:0005506">
    <property type="term" value="F:iron ion binding"/>
    <property type="evidence" value="ECO:0007669"/>
    <property type="project" value="InterPro"/>
</dbReference>
<evidence type="ECO:0000313" key="17">
    <source>
        <dbReference type="EMBL" id="AID54865.1"/>
    </source>
</evidence>
<keyword evidence="7 14" id="KW-0479">Metal-binding</keyword>
<evidence type="ECO:0000256" key="13">
    <source>
        <dbReference type="ARBA" id="ARBA00023136"/>
    </source>
</evidence>
<keyword evidence="9" id="KW-0492">Microsome</keyword>
<comment type="subcellular location">
    <subcellularLocation>
        <location evidence="4">Endoplasmic reticulum membrane</location>
        <topology evidence="4">Peripheral membrane protein</topology>
    </subcellularLocation>
    <subcellularLocation>
        <location evidence="3">Microsome membrane</location>
        <topology evidence="3">Peripheral membrane protein</topology>
    </subcellularLocation>
</comment>
<evidence type="ECO:0000256" key="12">
    <source>
        <dbReference type="ARBA" id="ARBA00023033"/>
    </source>
</evidence>
<dbReference type="InterPro" id="IPR050196">
    <property type="entry name" value="Cytochrome_P450_Monoox"/>
</dbReference>
<dbReference type="PRINTS" id="PR00385">
    <property type="entry name" value="P450"/>
</dbReference>
<dbReference type="GO" id="GO:0005789">
    <property type="term" value="C:endoplasmic reticulum membrane"/>
    <property type="evidence" value="ECO:0007669"/>
    <property type="project" value="UniProtKB-SubCell"/>
</dbReference>
<dbReference type="InterPro" id="IPR001128">
    <property type="entry name" value="Cyt_P450"/>
</dbReference>
<feature type="binding site" description="axial binding residue" evidence="14">
    <location>
        <position position="438"/>
    </location>
    <ligand>
        <name>heme</name>
        <dbReference type="ChEBI" id="CHEBI:30413"/>
    </ligand>
    <ligandPart>
        <name>Fe</name>
        <dbReference type="ChEBI" id="CHEBI:18248"/>
    </ligandPart>
</feature>
<dbReference type="PANTHER" id="PTHR24291:SF189">
    <property type="entry name" value="CYTOCHROME P450 4C3-RELATED"/>
    <property type="match status" value="1"/>
</dbReference>
<keyword evidence="13" id="KW-0472">Membrane</keyword>
<dbReference type="InterPro" id="IPR002401">
    <property type="entry name" value="Cyt_P450_E_grp-I"/>
</dbReference>
<keyword evidence="12 15" id="KW-0503">Monooxygenase</keyword>
<feature type="chain" id="PRO_5001651533" evidence="16">
    <location>
        <begin position="18"/>
        <end position="490"/>
    </location>
</feature>
<evidence type="ECO:0000256" key="3">
    <source>
        <dbReference type="ARBA" id="ARBA00004174"/>
    </source>
</evidence>
<dbReference type="OrthoDB" id="1372046at2759"/>
<protein>
    <submittedName>
        <fullName evidence="17">Cytochrome P450 CYP340H2</fullName>
    </submittedName>
</protein>
<dbReference type="Gene3D" id="1.10.630.10">
    <property type="entry name" value="Cytochrome P450"/>
    <property type="match status" value="1"/>
</dbReference>
<evidence type="ECO:0000256" key="10">
    <source>
        <dbReference type="ARBA" id="ARBA00023002"/>
    </source>
</evidence>
<dbReference type="SUPFAM" id="SSF48264">
    <property type="entry name" value="Cytochrome P450"/>
    <property type="match status" value="1"/>
</dbReference>
<evidence type="ECO:0000256" key="9">
    <source>
        <dbReference type="ARBA" id="ARBA00022848"/>
    </source>
</evidence>
<proteinExistence type="evidence at transcript level"/>
<keyword evidence="8" id="KW-0256">Endoplasmic reticulum</keyword>
<organism evidence="17">
    <name type="scientific">Helicoverpa armigera</name>
    <name type="common">Cotton bollworm</name>
    <name type="synonym">Heliothis armigera</name>
    <dbReference type="NCBI Taxonomy" id="29058"/>
    <lineage>
        <taxon>Eukaryota</taxon>
        <taxon>Metazoa</taxon>
        <taxon>Ecdysozoa</taxon>
        <taxon>Arthropoda</taxon>
        <taxon>Hexapoda</taxon>
        <taxon>Insecta</taxon>
        <taxon>Pterygota</taxon>
        <taxon>Neoptera</taxon>
        <taxon>Endopterygota</taxon>
        <taxon>Lepidoptera</taxon>
        <taxon>Glossata</taxon>
        <taxon>Ditrysia</taxon>
        <taxon>Noctuoidea</taxon>
        <taxon>Noctuidae</taxon>
        <taxon>Heliothinae</taxon>
        <taxon>Helicoverpa</taxon>
    </lineage>
</organism>
<feature type="signal peptide" evidence="16">
    <location>
        <begin position="1"/>
        <end position="17"/>
    </location>
</feature>
<accession>A0A068F0U7</accession>
<evidence type="ECO:0000256" key="6">
    <source>
        <dbReference type="ARBA" id="ARBA00022617"/>
    </source>
</evidence>
<evidence type="ECO:0000256" key="15">
    <source>
        <dbReference type="RuleBase" id="RU000461"/>
    </source>
</evidence>
<reference evidence="17" key="1">
    <citation type="journal article" date="2014" name="Insect Biochem. Mol. Biol.">
        <title>An independent occurrence of the chimeric P450 enzyme CYP337B3 of Helicoverpa armigera confers cypermethrin resistance in Pakistan.</title>
        <authorList>
            <person name="Rasool A."/>
            <person name="Joussen N."/>
            <person name="Lorenz S."/>
            <person name="Ellinger R."/>
            <person name="Schneider B."/>
            <person name="Khan S.A."/>
            <person name="Ashfaq M."/>
            <person name="Heckel D.G."/>
        </authorList>
    </citation>
    <scope>NUCLEOTIDE SEQUENCE</scope>
</reference>
<evidence type="ECO:0000256" key="4">
    <source>
        <dbReference type="ARBA" id="ARBA00004406"/>
    </source>
</evidence>
<evidence type="ECO:0000256" key="5">
    <source>
        <dbReference type="ARBA" id="ARBA00010617"/>
    </source>
</evidence>
<comment type="function">
    <text evidence="2">May be involved in the metabolism of insect hormones and in the breakdown of synthetic insecticides.</text>
</comment>
<dbReference type="PROSITE" id="PS00086">
    <property type="entry name" value="CYTOCHROME_P450"/>
    <property type="match status" value="1"/>
</dbReference>
<keyword evidence="6 14" id="KW-0349">Heme</keyword>
<dbReference type="GO" id="GO:0016705">
    <property type="term" value="F:oxidoreductase activity, acting on paired donors, with incorporation or reduction of molecular oxygen"/>
    <property type="evidence" value="ECO:0007669"/>
    <property type="project" value="InterPro"/>
</dbReference>
<evidence type="ECO:0000256" key="16">
    <source>
        <dbReference type="SAM" id="SignalP"/>
    </source>
</evidence>
<keyword evidence="10 15" id="KW-0560">Oxidoreductase</keyword>
<dbReference type="Pfam" id="PF00067">
    <property type="entry name" value="p450"/>
    <property type="match status" value="1"/>
</dbReference>
<evidence type="ECO:0000256" key="8">
    <source>
        <dbReference type="ARBA" id="ARBA00022824"/>
    </source>
</evidence>
<dbReference type="GO" id="GO:0020037">
    <property type="term" value="F:heme binding"/>
    <property type="evidence" value="ECO:0007669"/>
    <property type="project" value="InterPro"/>
</dbReference>
<keyword evidence="11 14" id="KW-0408">Iron</keyword>
<gene>
    <name evidence="17" type="primary">CYP340H2</name>
</gene>
<comment type="cofactor">
    <cofactor evidence="1 14">
        <name>heme</name>
        <dbReference type="ChEBI" id="CHEBI:30413"/>
    </cofactor>
</comment>
<name>A0A068F0U7_HELAM</name>
<keyword evidence="16" id="KW-0732">Signal</keyword>
<evidence type="ECO:0000256" key="2">
    <source>
        <dbReference type="ARBA" id="ARBA00003690"/>
    </source>
</evidence>
<dbReference type="PANTHER" id="PTHR24291">
    <property type="entry name" value="CYTOCHROME P450 FAMILY 4"/>
    <property type="match status" value="1"/>
</dbReference>
<dbReference type="InterPro" id="IPR036396">
    <property type="entry name" value="Cyt_P450_sf"/>
</dbReference>
<evidence type="ECO:0000256" key="14">
    <source>
        <dbReference type="PIRSR" id="PIRSR602401-1"/>
    </source>
</evidence>
<evidence type="ECO:0000256" key="11">
    <source>
        <dbReference type="ARBA" id="ARBA00023004"/>
    </source>
</evidence>